<protein>
    <submittedName>
        <fullName evidence="1">Uncharacterized protein</fullName>
    </submittedName>
</protein>
<sequence>MMDKLSAKKRMMFIQKEDYNYLCYNLILILNKLECTEESNEFRDFRKIAYLVDFTSSSKVIADFSQDELGNIYSKAQLKKKLLSHLLIVLKNKDYLGISINRTHKSFDIWLKKKNLPEDFFDNDVFNNELKNIEKLKKEIRGLRTTTIKTMVNTLFTSKNILTWEI</sequence>
<evidence type="ECO:0000313" key="2">
    <source>
        <dbReference type="Proteomes" id="UP001597548"/>
    </source>
</evidence>
<dbReference type="RefSeq" id="WP_194507232.1">
    <property type="nucleotide sequence ID" value="NZ_JADILU010000002.1"/>
</dbReference>
<name>A0ABW5ZNL8_9FLAO</name>
<reference evidence="2" key="1">
    <citation type="journal article" date="2019" name="Int. J. Syst. Evol. Microbiol.">
        <title>The Global Catalogue of Microorganisms (GCM) 10K type strain sequencing project: providing services to taxonomists for standard genome sequencing and annotation.</title>
        <authorList>
            <consortium name="The Broad Institute Genomics Platform"/>
            <consortium name="The Broad Institute Genome Sequencing Center for Infectious Disease"/>
            <person name="Wu L."/>
            <person name="Ma J."/>
        </authorList>
    </citation>
    <scope>NUCLEOTIDE SEQUENCE [LARGE SCALE GENOMIC DNA]</scope>
    <source>
        <strain evidence="2">KCTC 32514</strain>
    </source>
</reference>
<evidence type="ECO:0000313" key="1">
    <source>
        <dbReference type="EMBL" id="MFD2914141.1"/>
    </source>
</evidence>
<accession>A0ABW5ZNL8</accession>
<dbReference type="Proteomes" id="UP001597548">
    <property type="component" value="Unassembled WGS sequence"/>
</dbReference>
<organism evidence="1 2">
    <name type="scientific">Psychroserpens luteus</name>
    <dbReference type="NCBI Taxonomy" id="1434066"/>
    <lineage>
        <taxon>Bacteria</taxon>
        <taxon>Pseudomonadati</taxon>
        <taxon>Bacteroidota</taxon>
        <taxon>Flavobacteriia</taxon>
        <taxon>Flavobacteriales</taxon>
        <taxon>Flavobacteriaceae</taxon>
        <taxon>Psychroserpens</taxon>
    </lineage>
</organism>
<dbReference type="EMBL" id="JBHUOS010000001">
    <property type="protein sequence ID" value="MFD2914141.1"/>
    <property type="molecule type" value="Genomic_DNA"/>
</dbReference>
<gene>
    <name evidence="1" type="ORF">ACFS29_00690</name>
</gene>
<keyword evidence="2" id="KW-1185">Reference proteome</keyword>
<proteinExistence type="predicted"/>
<comment type="caution">
    <text evidence="1">The sequence shown here is derived from an EMBL/GenBank/DDBJ whole genome shotgun (WGS) entry which is preliminary data.</text>
</comment>